<dbReference type="EMBL" id="SPHZ02000010">
    <property type="protein sequence ID" value="KAF0896704.1"/>
    <property type="molecule type" value="Genomic_DNA"/>
</dbReference>
<keyword evidence="3" id="KW-1185">Reference proteome</keyword>
<feature type="compositionally biased region" description="Polar residues" evidence="1">
    <location>
        <begin position="122"/>
        <end position="141"/>
    </location>
</feature>
<sequence length="234" mass="25534">MTLPTAQLAYQAVAWTALRCLAHTYASHLIGSAFHLFPCLPSGRTDTRYPCPYHESHPALTRLVELSDAHATQLDLLLEAYRALAHHSAALEHRLAEEGVTSVDTTSWDSGRLCHSLTQSFYSSHGSADTPSRTRTPSSRVPYSPYFSPCPRRRSPPYTLGYSPVASRRGLCLIRTARKSVAGPSVPVFHFTHTLAGPDVGPSQQVPAYPPRAPIDVSSTDEPTIDAGQSEELQ</sequence>
<name>A0A6G1CA72_9ORYZ</name>
<evidence type="ECO:0000256" key="1">
    <source>
        <dbReference type="SAM" id="MobiDB-lite"/>
    </source>
</evidence>
<reference evidence="2 3" key="1">
    <citation type="submission" date="2019-11" db="EMBL/GenBank/DDBJ databases">
        <title>Whole genome sequence of Oryza granulata.</title>
        <authorList>
            <person name="Li W."/>
        </authorList>
    </citation>
    <scope>NUCLEOTIDE SEQUENCE [LARGE SCALE GENOMIC DNA]</scope>
    <source>
        <strain evidence="3">cv. Menghai</strain>
        <tissue evidence="2">Leaf</tissue>
    </source>
</reference>
<accession>A0A6G1CA72</accession>
<protein>
    <submittedName>
        <fullName evidence="2">Uncharacterized protein</fullName>
    </submittedName>
</protein>
<evidence type="ECO:0000313" key="2">
    <source>
        <dbReference type="EMBL" id="KAF0896704.1"/>
    </source>
</evidence>
<feature type="region of interest" description="Disordered" evidence="1">
    <location>
        <begin position="122"/>
        <end position="147"/>
    </location>
</feature>
<evidence type="ECO:0000313" key="3">
    <source>
        <dbReference type="Proteomes" id="UP000479710"/>
    </source>
</evidence>
<gene>
    <name evidence="2" type="ORF">E2562_027049</name>
</gene>
<dbReference type="AlphaFoldDB" id="A0A6G1CA72"/>
<comment type="caution">
    <text evidence="2">The sequence shown here is derived from an EMBL/GenBank/DDBJ whole genome shotgun (WGS) entry which is preliminary data.</text>
</comment>
<dbReference type="Proteomes" id="UP000479710">
    <property type="component" value="Unassembled WGS sequence"/>
</dbReference>
<proteinExistence type="predicted"/>
<feature type="region of interest" description="Disordered" evidence="1">
    <location>
        <begin position="199"/>
        <end position="234"/>
    </location>
</feature>
<organism evidence="2 3">
    <name type="scientific">Oryza meyeriana var. granulata</name>
    <dbReference type="NCBI Taxonomy" id="110450"/>
    <lineage>
        <taxon>Eukaryota</taxon>
        <taxon>Viridiplantae</taxon>
        <taxon>Streptophyta</taxon>
        <taxon>Embryophyta</taxon>
        <taxon>Tracheophyta</taxon>
        <taxon>Spermatophyta</taxon>
        <taxon>Magnoliopsida</taxon>
        <taxon>Liliopsida</taxon>
        <taxon>Poales</taxon>
        <taxon>Poaceae</taxon>
        <taxon>BOP clade</taxon>
        <taxon>Oryzoideae</taxon>
        <taxon>Oryzeae</taxon>
        <taxon>Oryzinae</taxon>
        <taxon>Oryza</taxon>
        <taxon>Oryza meyeriana</taxon>
    </lineage>
</organism>